<name>A0ABQ2W2K3_9ACTN</name>
<evidence type="ECO:0000313" key="2">
    <source>
        <dbReference type="Proteomes" id="UP000660675"/>
    </source>
</evidence>
<evidence type="ECO:0000313" key="1">
    <source>
        <dbReference type="EMBL" id="GGV89925.1"/>
    </source>
</evidence>
<keyword evidence="2" id="KW-1185">Reference proteome</keyword>
<organism evidence="1 2">
    <name type="scientific">Streptomyces gelaticus</name>
    <dbReference type="NCBI Taxonomy" id="285446"/>
    <lineage>
        <taxon>Bacteria</taxon>
        <taxon>Bacillati</taxon>
        <taxon>Actinomycetota</taxon>
        <taxon>Actinomycetes</taxon>
        <taxon>Kitasatosporales</taxon>
        <taxon>Streptomycetaceae</taxon>
        <taxon>Streptomyces</taxon>
    </lineage>
</organism>
<dbReference type="EMBL" id="BMTF01000015">
    <property type="protein sequence ID" value="GGV89925.1"/>
    <property type="molecule type" value="Genomic_DNA"/>
</dbReference>
<proteinExistence type="predicted"/>
<protein>
    <submittedName>
        <fullName evidence="1">Uncharacterized protein</fullName>
    </submittedName>
</protein>
<gene>
    <name evidence="1" type="ORF">GCM10015535_44940</name>
</gene>
<comment type="caution">
    <text evidence="1">The sequence shown here is derived from an EMBL/GenBank/DDBJ whole genome shotgun (WGS) entry which is preliminary data.</text>
</comment>
<reference evidence="2" key="1">
    <citation type="journal article" date="2019" name="Int. J. Syst. Evol. Microbiol.">
        <title>The Global Catalogue of Microorganisms (GCM) 10K type strain sequencing project: providing services to taxonomists for standard genome sequencing and annotation.</title>
        <authorList>
            <consortium name="The Broad Institute Genomics Platform"/>
            <consortium name="The Broad Institute Genome Sequencing Center for Infectious Disease"/>
            <person name="Wu L."/>
            <person name="Ma J."/>
        </authorList>
    </citation>
    <scope>NUCLEOTIDE SEQUENCE [LARGE SCALE GENOMIC DNA]</scope>
    <source>
        <strain evidence="2">JCM 4376</strain>
    </source>
</reference>
<dbReference type="Proteomes" id="UP000660675">
    <property type="component" value="Unassembled WGS sequence"/>
</dbReference>
<accession>A0ABQ2W2K3</accession>
<sequence>MDVQPVADLPEAEALPAQGDRLLAQTFEVGVLARDFRHVTSVARNADVRYESLLDSPFQAIPGCFVAVLRADVLSGSPENEVRSPVGWMA</sequence>